<name>A0A6N9TYR9_STRHA</name>
<comment type="similarity">
    <text evidence="1">Belongs to the ATP-dependent AMP-binding enzyme family.</text>
</comment>
<evidence type="ECO:0000313" key="7">
    <source>
        <dbReference type="EMBL" id="NEA16527.1"/>
    </source>
</evidence>
<dbReference type="FunFam" id="3.40.50.12780:FF:000013">
    <property type="entry name" value="Long-chain-fatty-acid--AMP ligase FadD32"/>
    <property type="match status" value="1"/>
</dbReference>
<dbReference type="Gene3D" id="3.30.300.30">
    <property type="match status" value="1"/>
</dbReference>
<dbReference type="PANTHER" id="PTHR22754">
    <property type="entry name" value="DISCO-INTERACTING PROTEIN 2 DIP2 -RELATED"/>
    <property type="match status" value="1"/>
</dbReference>
<keyword evidence="3" id="KW-0276">Fatty acid metabolism</keyword>
<dbReference type="InterPro" id="IPR020845">
    <property type="entry name" value="AMP-binding_CS"/>
</dbReference>
<dbReference type="CDD" id="cd05931">
    <property type="entry name" value="FAAL"/>
    <property type="match status" value="1"/>
</dbReference>
<evidence type="ECO:0000256" key="1">
    <source>
        <dbReference type="ARBA" id="ARBA00006432"/>
    </source>
</evidence>
<evidence type="ECO:0000256" key="3">
    <source>
        <dbReference type="ARBA" id="ARBA00022832"/>
    </source>
</evidence>
<dbReference type="GO" id="GO:0006633">
    <property type="term" value="P:fatty acid biosynthetic process"/>
    <property type="evidence" value="ECO:0007669"/>
    <property type="project" value="TreeGrafter"/>
</dbReference>
<dbReference type="Pfam" id="PF00501">
    <property type="entry name" value="AMP-binding"/>
    <property type="match status" value="1"/>
</dbReference>
<comment type="caution">
    <text evidence="7">The sequence shown here is derived from an EMBL/GenBank/DDBJ whole genome shotgun (WGS) entry which is preliminary data.</text>
</comment>
<dbReference type="InterPro" id="IPR042099">
    <property type="entry name" value="ANL_N_sf"/>
</dbReference>
<evidence type="ECO:0000259" key="6">
    <source>
        <dbReference type="Pfam" id="PF00501"/>
    </source>
</evidence>
<dbReference type="GO" id="GO:0070566">
    <property type="term" value="F:adenylyltransferase activity"/>
    <property type="evidence" value="ECO:0007669"/>
    <property type="project" value="TreeGrafter"/>
</dbReference>
<dbReference type="GO" id="GO:0016874">
    <property type="term" value="F:ligase activity"/>
    <property type="evidence" value="ECO:0007669"/>
    <property type="project" value="UniProtKB-KW"/>
</dbReference>
<dbReference type="PROSITE" id="PS00455">
    <property type="entry name" value="AMP_BINDING"/>
    <property type="match status" value="1"/>
</dbReference>
<dbReference type="RefSeq" id="WP_103490075.1">
    <property type="nucleotide sequence ID" value="NZ_JAAGLQ010000266.1"/>
</dbReference>
<dbReference type="InterPro" id="IPR040097">
    <property type="entry name" value="FAAL/FAAC"/>
</dbReference>
<dbReference type="Gene3D" id="3.40.50.12780">
    <property type="entry name" value="N-terminal domain of ligase-like"/>
    <property type="match status" value="1"/>
</dbReference>
<dbReference type="Proteomes" id="UP000471293">
    <property type="component" value="Unassembled WGS sequence"/>
</dbReference>
<dbReference type="SUPFAM" id="SSF56801">
    <property type="entry name" value="Acetyl-CoA synthetase-like"/>
    <property type="match status" value="1"/>
</dbReference>
<dbReference type="PANTHER" id="PTHR22754:SF32">
    <property type="entry name" value="DISCO-INTERACTING PROTEIN 2"/>
    <property type="match status" value="1"/>
</dbReference>
<dbReference type="GO" id="GO:0005886">
    <property type="term" value="C:plasma membrane"/>
    <property type="evidence" value="ECO:0007669"/>
    <property type="project" value="TreeGrafter"/>
</dbReference>
<sequence length="581" mass="61967">MTASRPRHRSILHALLAQAERGSDASAVTLIPEPGQEETLRYDVLVEAASRCAAALAERGVGRGDRVVLCLPTGAQFMTAFFGAQLLGAMPTAIAVPLRFGGAAGFEGQLKELVGYLRPTAVITVAAVIEGLPDLGGTTLVDGAELYARATAADAPAHPVRLPDDDDLAFIQCTSGSTGRPKGVMISHANLTANCEQITRAVGWTHRDTTVNWVPLYHDLGLFSGILCPVYSGGSAVLMPPARLLRAPAEWLRNISAYRGSVTAAPNFALGYVTARARDEELEGVDLSSWRIGLCGAEPIQPGTVRRFVERFARWGLPSGAITPAYGMAEASLVITATQPGEPLVVDTVERQGLVAEARVTDTDPDAPDAVRIVDCGAPLDGNEVRIVDGDGRVLEEDRVGHVQFRGPARTVGYFELPEVTAESVDAPDWWKTGDIGYLRDGRLRITGRAKDLVIIRGANYFPTDFEQAAETVPGVRLGSVIAVGYRHEEADSEELHLVVETELDRAEHEALRRSVQAAVSSRTGVRAAAIHLVPKRSVPKTTSGKVQRSKARELFVEGWSPAGPDGLPPAAGTDDPAVRP</sequence>
<proteinExistence type="inferred from homology"/>
<feature type="region of interest" description="Disordered" evidence="5">
    <location>
        <begin position="540"/>
        <end position="581"/>
    </location>
</feature>
<dbReference type="AlphaFoldDB" id="A0A6N9TYR9"/>
<dbReference type="InterPro" id="IPR045851">
    <property type="entry name" value="AMP-bd_C_sf"/>
</dbReference>
<feature type="domain" description="AMP-dependent synthetase/ligase" evidence="6">
    <location>
        <begin position="17"/>
        <end position="415"/>
    </location>
</feature>
<accession>A0A6N9TYR9</accession>
<evidence type="ECO:0000256" key="2">
    <source>
        <dbReference type="ARBA" id="ARBA00022598"/>
    </source>
</evidence>
<dbReference type="EMBL" id="JAAGLQ010000266">
    <property type="protein sequence ID" value="NEA16527.1"/>
    <property type="molecule type" value="Genomic_DNA"/>
</dbReference>
<protein>
    <submittedName>
        <fullName evidence="7">Fatty acyl-AMP ligase</fullName>
    </submittedName>
</protein>
<keyword evidence="4" id="KW-0443">Lipid metabolism</keyword>
<dbReference type="GO" id="GO:0071766">
    <property type="term" value="P:Actinobacterium-type cell wall biogenesis"/>
    <property type="evidence" value="ECO:0007669"/>
    <property type="project" value="UniProtKB-ARBA"/>
</dbReference>
<reference evidence="7 8" key="1">
    <citation type="submission" date="2020-01" db="EMBL/GenBank/DDBJ databases">
        <title>Insect and environment-associated Actinomycetes.</title>
        <authorList>
            <person name="Currrie C."/>
            <person name="Chevrette M."/>
            <person name="Carlson C."/>
            <person name="Stubbendieck R."/>
            <person name="Wendt-Pienkowski E."/>
        </authorList>
    </citation>
    <scope>NUCLEOTIDE SEQUENCE [LARGE SCALE GENOMIC DNA]</scope>
    <source>
        <strain evidence="7 8">SID11342</strain>
    </source>
</reference>
<dbReference type="InterPro" id="IPR000873">
    <property type="entry name" value="AMP-dep_synth/lig_dom"/>
</dbReference>
<keyword evidence="2 7" id="KW-0436">Ligase</keyword>
<feature type="compositionally biased region" description="Low complexity" evidence="5">
    <location>
        <begin position="562"/>
        <end position="581"/>
    </location>
</feature>
<gene>
    <name evidence="7" type="ORF">G3I29_13515</name>
</gene>
<organism evidence="7 8">
    <name type="scientific">Streptomyces halstedii</name>
    <dbReference type="NCBI Taxonomy" id="1944"/>
    <lineage>
        <taxon>Bacteria</taxon>
        <taxon>Bacillati</taxon>
        <taxon>Actinomycetota</taxon>
        <taxon>Actinomycetes</taxon>
        <taxon>Kitasatosporales</taxon>
        <taxon>Streptomycetaceae</taxon>
        <taxon>Streptomyces</taxon>
    </lineage>
</organism>
<evidence type="ECO:0000313" key="8">
    <source>
        <dbReference type="Proteomes" id="UP000471293"/>
    </source>
</evidence>
<evidence type="ECO:0000256" key="5">
    <source>
        <dbReference type="SAM" id="MobiDB-lite"/>
    </source>
</evidence>
<evidence type="ECO:0000256" key="4">
    <source>
        <dbReference type="ARBA" id="ARBA00023098"/>
    </source>
</evidence>